<dbReference type="EC" id="2.7.13.3" evidence="3"/>
<dbReference type="PROSITE" id="PS50109">
    <property type="entry name" value="HIS_KIN"/>
    <property type="match status" value="1"/>
</dbReference>
<dbReference type="InterPro" id="IPR001294">
    <property type="entry name" value="Phytochrome"/>
</dbReference>
<dbReference type="InterPro" id="IPR029016">
    <property type="entry name" value="GAF-like_dom_sf"/>
</dbReference>
<keyword evidence="5" id="KW-0597">Phosphoprotein</keyword>
<keyword evidence="10" id="KW-0675">Receptor</keyword>
<dbReference type="InterPro" id="IPR036890">
    <property type="entry name" value="HATPase_C_sf"/>
</dbReference>
<dbReference type="AlphaFoldDB" id="A0A6P2D8Q2"/>
<keyword evidence="4" id="KW-0600">Photoreceptor protein</keyword>
<evidence type="ECO:0000259" key="12">
    <source>
        <dbReference type="PROSITE" id="PS50109"/>
    </source>
</evidence>
<dbReference type="PROSITE" id="PS50046">
    <property type="entry name" value="PHYTOCHROME_2"/>
    <property type="match status" value="1"/>
</dbReference>
<dbReference type="InterPro" id="IPR013654">
    <property type="entry name" value="PAS_2"/>
</dbReference>
<dbReference type="InterPro" id="IPR035965">
    <property type="entry name" value="PAS-like_dom_sf"/>
</dbReference>
<dbReference type="SMART" id="SM00387">
    <property type="entry name" value="HATPase_c"/>
    <property type="match status" value="1"/>
</dbReference>
<dbReference type="SMART" id="SM00065">
    <property type="entry name" value="GAF"/>
    <property type="match status" value="1"/>
</dbReference>
<evidence type="ECO:0000256" key="4">
    <source>
        <dbReference type="ARBA" id="ARBA00022543"/>
    </source>
</evidence>
<dbReference type="Proteomes" id="UP000464178">
    <property type="component" value="Chromosome"/>
</dbReference>
<dbReference type="InterPro" id="IPR003018">
    <property type="entry name" value="GAF"/>
</dbReference>
<dbReference type="SMART" id="SM00388">
    <property type="entry name" value="HisKA"/>
    <property type="match status" value="1"/>
</dbReference>
<dbReference type="EMBL" id="LR593886">
    <property type="protein sequence ID" value="VTR95892.1"/>
    <property type="molecule type" value="Genomic_DNA"/>
</dbReference>
<evidence type="ECO:0000256" key="8">
    <source>
        <dbReference type="ARBA" id="ARBA00022777"/>
    </source>
</evidence>
<dbReference type="GO" id="GO:0009584">
    <property type="term" value="P:detection of visible light"/>
    <property type="evidence" value="ECO:0007669"/>
    <property type="project" value="InterPro"/>
</dbReference>
<dbReference type="GO" id="GO:0000155">
    <property type="term" value="F:phosphorelay sensor kinase activity"/>
    <property type="evidence" value="ECO:0007669"/>
    <property type="project" value="InterPro"/>
</dbReference>
<dbReference type="Gene3D" id="3.30.565.10">
    <property type="entry name" value="Histidine kinase-like ATPase, C-terminal domain"/>
    <property type="match status" value="1"/>
</dbReference>
<dbReference type="GO" id="GO:0007234">
    <property type="term" value="P:osmosensory signaling via phosphorelay pathway"/>
    <property type="evidence" value="ECO:0007669"/>
    <property type="project" value="TreeGrafter"/>
</dbReference>
<evidence type="ECO:0000256" key="3">
    <source>
        <dbReference type="ARBA" id="ARBA00012438"/>
    </source>
</evidence>
<dbReference type="PANTHER" id="PTHR42878:SF15">
    <property type="entry name" value="BACTERIOPHYTOCHROME"/>
    <property type="match status" value="1"/>
</dbReference>
<keyword evidence="9" id="KW-0157">Chromophore</keyword>
<dbReference type="SUPFAM" id="SSF55781">
    <property type="entry name" value="GAF domain-like"/>
    <property type="match status" value="2"/>
</dbReference>
<evidence type="ECO:0000313" key="13">
    <source>
        <dbReference type="EMBL" id="VTR95892.1"/>
    </source>
</evidence>
<dbReference type="InterPro" id="IPR013515">
    <property type="entry name" value="Phytochrome_cen-reg"/>
</dbReference>
<keyword evidence="8 13" id="KW-0418">Kinase</keyword>
<keyword evidence="7" id="KW-0808">Transferase</keyword>
<dbReference type="RefSeq" id="WP_162670247.1">
    <property type="nucleotide sequence ID" value="NZ_LR593886.1"/>
</dbReference>
<name>A0A6P2D8Q2_9BACT</name>
<evidence type="ECO:0000256" key="6">
    <source>
        <dbReference type="ARBA" id="ARBA00022606"/>
    </source>
</evidence>
<dbReference type="PRINTS" id="PR01033">
    <property type="entry name" value="PHYTOCHROME"/>
</dbReference>
<dbReference type="GO" id="GO:0009881">
    <property type="term" value="F:photoreceptor activity"/>
    <property type="evidence" value="ECO:0007669"/>
    <property type="project" value="UniProtKB-KW"/>
</dbReference>
<evidence type="ECO:0000313" key="14">
    <source>
        <dbReference type="Proteomes" id="UP000464178"/>
    </source>
</evidence>
<dbReference type="InterPro" id="IPR016132">
    <property type="entry name" value="Phyto_chromo_attachment"/>
</dbReference>
<dbReference type="Pfam" id="PF01590">
    <property type="entry name" value="GAF"/>
    <property type="match status" value="1"/>
</dbReference>
<dbReference type="Gene3D" id="3.30.450.20">
    <property type="entry name" value="PAS domain"/>
    <property type="match status" value="1"/>
</dbReference>
<evidence type="ECO:0000256" key="1">
    <source>
        <dbReference type="ARBA" id="ARBA00000085"/>
    </source>
</evidence>
<dbReference type="SUPFAM" id="SSF55874">
    <property type="entry name" value="ATPase domain of HSP90 chaperone/DNA topoisomerase II/histidine kinase"/>
    <property type="match status" value="1"/>
</dbReference>
<sequence>MSAADGSADLNLDACDREPIHVPGSIQPHGALVVLSDPELAVLQVSANVADFFQKPVEAALGSSAADLLGADGAPLLREIGSRLPSTGEPLLLRAFRVGDRYLNAVGHRADGGIVLEFEPASEEASLTHGLHPIVAGFIAKVQGAQTVSELAHLVAREVRRVTGFDRALVYRFDPDGTGVVLGEDGTGRLPSYQDHRFPESDIPKQARELYRRNRLRLIPDADYRPAALIPALNPLTNQPLDLSHSTLRSVSPVHVEYMRNMGTIASMSVSVLKDGALWGLISCHHHAARVVPFEVRTTCDLLAQVFALQVAAREHAADYVRRVEIQSVLTRLLAHMARADDFVSGLLDHPDDFLAFVRAAGAAVVSEDRCGLIGRTPPESHVQRLATWLFREQRKEVFHTDALSTVYPPAAEFTAAASGLLAISVSKLHPTAVLWFRPEVIETIRWGGDPRKTVEAGAVPGRLHPRKSFETWSQTVRDRAVPWLVSEVDGATELRNAVVGIVLRKAEEMAALNVELQRSNRELEAFSYSVSHDLRAPLRHIVGFAELLKDVAKDKLARDELRHADTIIESSIYAGKLVDNLLAYSRMGRAALDRSTVDMSALVTEVRADVMSEFPGRRVRWEVAPLPVVEGDLVMLRLAVRNLLANAVKYTKNRDEAAVEIGSTTSADAHTFHVRDNGVGFDMKYRDKLFGVFQRLHRWEDFEGTGIGLANVRRIIERHEGRTWADGEVNRGATFYFTLPIANNHERE</sequence>
<gene>
    <name evidence="13" type="ORF">SOIL9_18220</name>
</gene>
<evidence type="ECO:0000256" key="7">
    <source>
        <dbReference type="ARBA" id="ARBA00022679"/>
    </source>
</evidence>
<protein>
    <recommendedName>
        <fullName evidence="3">histidine kinase</fullName>
        <ecNumber evidence="3">2.7.13.3</ecNumber>
    </recommendedName>
</protein>
<dbReference type="InterPro" id="IPR036097">
    <property type="entry name" value="HisK_dim/P_sf"/>
</dbReference>
<proteinExistence type="inferred from homology"/>
<dbReference type="GO" id="GO:0030295">
    <property type="term" value="F:protein kinase activator activity"/>
    <property type="evidence" value="ECO:0007669"/>
    <property type="project" value="TreeGrafter"/>
</dbReference>
<evidence type="ECO:0000259" key="11">
    <source>
        <dbReference type="PROSITE" id="PS50046"/>
    </source>
</evidence>
<dbReference type="KEGG" id="gms:SOIL9_18220"/>
<dbReference type="CDD" id="cd00082">
    <property type="entry name" value="HisKA"/>
    <property type="match status" value="1"/>
</dbReference>
<comment type="similarity">
    <text evidence="2">In the N-terminal section; belongs to the phytochrome family.</text>
</comment>
<dbReference type="SUPFAM" id="SSF55785">
    <property type="entry name" value="PYP-like sensor domain (PAS domain)"/>
    <property type="match status" value="1"/>
</dbReference>
<keyword evidence="14" id="KW-1185">Reference proteome</keyword>
<dbReference type="PANTHER" id="PTHR42878">
    <property type="entry name" value="TWO-COMPONENT HISTIDINE KINASE"/>
    <property type="match status" value="1"/>
</dbReference>
<comment type="catalytic activity">
    <reaction evidence="1">
        <text>ATP + protein L-histidine = ADP + protein N-phospho-L-histidine.</text>
        <dbReference type="EC" id="2.7.13.3"/>
    </reaction>
</comment>
<evidence type="ECO:0000256" key="10">
    <source>
        <dbReference type="ARBA" id="ARBA00023170"/>
    </source>
</evidence>
<accession>A0A6P2D8Q2</accession>
<dbReference type="InterPro" id="IPR043150">
    <property type="entry name" value="Phytochrome_PHY_sf"/>
</dbReference>
<organism evidence="13 14">
    <name type="scientific">Gemmata massiliana</name>
    <dbReference type="NCBI Taxonomy" id="1210884"/>
    <lineage>
        <taxon>Bacteria</taxon>
        <taxon>Pseudomonadati</taxon>
        <taxon>Planctomycetota</taxon>
        <taxon>Planctomycetia</taxon>
        <taxon>Gemmatales</taxon>
        <taxon>Gemmataceae</taxon>
        <taxon>Gemmata</taxon>
    </lineage>
</organism>
<reference evidence="13 14" key="1">
    <citation type="submission" date="2019-05" db="EMBL/GenBank/DDBJ databases">
        <authorList>
            <consortium name="Science for Life Laboratories"/>
        </authorList>
    </citation>
    <scope>NUCLEOTIDE SEQUENCE [LARGE SCALE GENOMIC DNA]</scope>
    <source>
        <strain evidence="13">Soil9</strain>
    </source>
</reference>
<keyword evidence="6" id="KW-0716">Sensory transduction</keyword>
<dbReference type="Gene3D" id="3.30.450.40">
    <property type="match status" value="1"/>
</dbReference>
<dbReference type="GO" id="GO:0006355">
    <property type="term" value="P:regulation of DNA-templated transcription"/>
    <property type="evidence" value="ECO:0007669"/>
    <property type="project" value="InterPro"/>
</dbReference>
<evidence type="ECO:0000256" key="2">
    <source>
        <dbReference type="ARBA" id="ARBA00006402"/>
    </source>
</evidence>
<dbReference type="Pfam" id="PF00360">
    <property type="entry name" value="PHY"/>
    <property type="match status" value="1"/>
</dbReference>
<dbReference type="InterPro" id="IPR003594">
    <property type="entry name" value="HATPase_dom"/>
</dbReference>
<feature type="domain" description="Histidine kinase" evidence="12">
    <location>
        <begin position="530"/>
        <end position="744"/>
    </location>
</feature>
<dbReference type="InterPro" id="IPR003661">
    <property type="entry name" value="HisK_dim/P_dom"/>
</dbReference>
<dbReference type="SUPFAM" id="SSF47384">
    <property type="entry name" value="Homodimeric domain of signal transducing histidine kinase"/>
    <property type="match status" value="1"/>
</dbReference>
<dbReference type="Gene3D" id="1.10.287.130">
    <property type="match status" value="1"/>
</dbReference>
<evidence type="ECO:0000256" key="5">
    <source>
        <dbReference type="ARBA" id="ARBA00022553"/>
    </source>
</evidence>
<dbReference type="GO" id="GO:0000156">
    <property type="term" value="F:phosphorelay response regulator activity"/>
    <property type="evidence" value="ECO:0007669"/>
    <property type="project" value="TreeGrafter"/>
</dbReference>
<dbReference type="InterPro" id="IPR005467">
    <property type="entry name" value="His_kinase_dom"/>
</dbReference>
<dbReference type="FunFam" id="3.30.565.10:FF:000006">
    <property type="entry name" value="Sensor histidine kinase WalK"/>
    <property type="match status" value="1"/>
</dbReference>
<evidence type="ECO:0000256" key="9">
    <source>
        <dbReference type="ARBA" id="ARBA00022991"/>
    </source>
</evidence>
<dbReference type="InterPro" id="IPR050351">
    <property type="entry name" value="BphY/WalK/GraS-like"/>
</dbReference>
<feature type="domain" description="Phytochrome chromophore attachment site" evidence="11">
    <location>
        <begin position="147"/>
        <end position="305"/>
    </location>
</feature>
<dbReference type="Pfam" id="PF00512">
    <property type="entry name" value="HisKA"/>
    <property type="match status" value="1"/>
</dbReference>
<dbReference type="Pfam" id="PF02518">
    <property type="entry name" value="HATPase_c"/>
    <property type="match status" value="1"/>
</dbReference>
<dbReference type="Pfam" id="PF08446">
    <property type="entry name" value="PAS_2"/>
    <property type="match status" value="1"/>
</dbReference>
<dbReference type="Gene3D" id="3.30.450.270">
    <property type="match status" value="1"/>
</dbReference>